<dbReference type="GO" id="GO:0016740">
    <property type="term" value="F:transferase activity"/>
    <property type="evidence" value="ECO:0007669"/>
    <property type="project" value="UniProtKB-KW"/>
</dbReference>
<evidence type="ECO:0000259" key="1">
    <source>
        <dbReference type="Pfam" id="PF01738"/>
    </source>
</evidence>
<name>A0A645E2T5_9ZZZZ</name>
<organism evidence="2">
    <name type="scientific">bioreactor metagenome</name>
    <dbReference type="NCBI Taxonomy" id="1076179"/>
    <lineage>
        <taxon>unclassified sequences</taxon>
        <taxon>metagenomes</taxon>
        <taxon>ecological metagenomes</taxon>
    </lineage>
</organism>
<comment type="caution">
    <text evidence="2">The sequence shown here is derived from an EMBL/GenBank/DDBJ whole genome shotgun (WGS) entry which is preliminary data.</text>
</comment>
<evidence type="ECO:0000313" key="2">
    <source>
        <dbReference type="EMBL" id="MPM96090.1"/>
    </source>
</evidence>
<accession>A0A645E2T5</accession>
<dbReference type="EMBL" id="VSSQ01042501">
    <property type="protein sequence ID" value="MPM96090.1"/>
    <property type="molecule type" value="Genomic_DNA"/>
</dbReference>
<proteinExistence type="predicted"/>
<dbReference type="InterPro" id="IPR029058">
    <property type="entry name" value="AB_hydrolase_fold"/>
</dbReference>
<sequence>MNKIGKTEKTILINDGERTIEGSLIIPAGAKGIVLFAHGSGSSRHSTRNNYVAAVIRKNNLATFLLDLLTPEEDADYSKRFDIDLLAHRLFIATKWLQEQPDTKKLRIGYFGASTGAAAAIQSAAGKVDTIKAIVSRGGRPDLAMHYLNKITAPTLLIVGGNDEIVIELNIEAYNNLQCEKKLEIVEGATHLFEEPGALEQVAILAEKWFEKYLAG</sequence>
<feature type="domain" description="Dienelactone hydrolase" evidence="1">
    <location>
        <begin position="86"/>
        <end position="203"/>
    </location>
</feature>
<dbReference type="GO" id="GO:0016787">
    <property type="term" value="F:hydrolase activity"/>
    <property type="evidence" value="ECO:0007669"/>
    <property type="project" value="InterPro"/>
</dbReference>
<reference evidence="2" key="1">
    <citation type="submission" date="2019-08" db="EMBL/GenBank/DDBJ databases">
        <authorList>
            <person name="Kucharzyk K."/>
            <person name="Murdoch R.W."/>
            <person name="Higgins S."/>
            <person name="Loffler F."/>
        </authorList>
    </citation>
    <scope>NUCLEOTIDE SEQUENCE</scope>
</reference>
<keyword evidence="2" id="KW-0808">Transferase</keyword>
<gene>
    <name evidence="2" type="ORF">SDC9_143247</name>
</gene>
<dbReference type="Gene3D" id="3.40.50.1820">
    <property type="entry name" value="alpha/beta hydrolase"/>
    <property type="match status" value="1"/>
</dbReference>
<dbReference type="Pfam" id="PF01738">
    <property type="entry name" value="DLH"/>
    <property type="match status" value="1"/>
</dbReference>
<dbReference type="AlphaFoldDB" id="A0A645E2T5"/>
<protein>
    <submittedName>
        <fullName evidence="2">Putative phosphoribosyl transferase</fullName>
    </submittedName>
</protein>
<dbReference type="SUPFAM" id="SSF53474">
    <property type="entry name" value="alpha/beta-Hydrolases"/>
    <property type="match status" value="1"/>
</dbReference>
<dbReference type="InterPro" id="IPR002925">
    <property type="entry name" value="Dienelactn_hydro"/>
</dbReference>